<dbReference type="CDD" id="cd04301">
    <property type="entry name" value="NAT_SF"/>
    <property type="match status" value="1"/>
</dbReference>
<gene>
    <name evidence="3" type="ORF">EV644_1094</name>
</gene>
<dbReference type="SUPFAM" id="SSF55729">
    <property type="entry name" value="Acyl-CoA N-acyltransferases (Nat)"/>
    <property type="match status" value="1"/>
</dbReference>
<evidence type="ECO:0000256" key="1">
    <source>
        <dbReference type="SAM" id="MobiDB-lite"/>
    </source>
</evidence>
<dbReference type="RefSeq" id="WP_132191086.1">
    <property type="nucleotide sequence ID" value="NZ_SLWM01000009.1"/>
</dbReference>
<comment type="caution">
    <text evidence="3">The sequence shown here is derived from an EMBL/GenBank/DDBJ whole genome shotgun (WGS) entry which is preliminary data.</text>
</comment>
<evidence type="ECO:0000313" key="3">
    <source>
        <dbReference type="EMBL" id="TCO19985.1"/>
    </source>
</evidence>
<name>A0ABY2BGW0_9ACTN</name>
<dbReference type="Proteomes" id="UP000295818">
    <property type="component" value="Unassembled WGS sequence"/>
</dbReference>
<feature type="domain" description="N-acetyltransferase" evidence="2">
    <location>
        <begin position="3"/>
        <end position="169"/>
    </location>
</feature>
<dbReference type="Gene3D" id="3.40.630.30">
    <property type="match status" value="1"/>
</dbReference>
<dbReference type="EMBL" id="SLWM01000009">
    <property type="protein sequence ID" value="TCO19985.1"/>
    <property type="molecule type" value="Genomic_DNA"/>
</dbReference>
<dbReference type="InterPro" id="IPR000182">
    <property type="entry name" value="GNAT_dom"/>
</dbReference>
<evidence type="ECO:0000313" key="4">
    <source>
        <dbReference type="Proteomes" id="UP000295818"/>
    </source>
</evidence>
<dbReference type="Pfam" id="PF13508">
    <property type="entry name" value="Acetyltransf_7"/>
    <property type="match status" value="1"/>
</dbReference>
<protein>
    <submittedName>
        <fullName evidence="3">L-amino acid N-acyltransferase YncA</fullName>
    </submittedName>
</protein>
<proteinExistence type="predicted"/>
<evidence type="ECO:0000259" key="2">
    <source>
        <dbReference type="PROSITE" id="PS51186"/>
    </source>
</evidence>
<sequence>MEPVIRRAEVADAEAGAWCHLLCWRETYGGLVEPAVLAEKTGDVGRRTEKWAGAIEAGLVRWIALNPDPSVQVEDRVIGFSSPGPSRDEDAPTPLELYAIYVREKWWGSGLGYRLLDVAIGKEPASLWVLEGNQRARAFYRRQGFAEDGVRVDEPFFGVPEIRMVRPAVPRAGDSGTDVTADRRDVSWLKHCRRTGATRLAQSGSTAGNPHGFDPPDR</sequence>
<feature type="region of interest" description="Disordered" evidence="1">
    <location>
        <begin position="199"/>
        <end position="218"/>
    </location>
</feature>
<keyword evidence="4" id="KW-1185">Reference proteome</keyword>
<accession>A0ABY2BGW0</accession>
<dbReference type="PROSITE" id="PS51186">
    <property type="entry name" value="GNAT"/>
    <property type="match status" value="1"/>
</dbReference>
<dbReference type="InterPro" id="IPR016181">
    <property type="entry name" value="Acyl_CoA_acyltransferase"/>
</dbReference>
<reference evidence="3 4" key="1">
    <citation type="journal article" date="2015" name="Stand. Genomic Sci.">
        <title>Genomic Encyclopedia of Bacterial and Archaeal Type Strains, Phase III: the genomes of soil and plant-associated and newly described type strains.</title>
        <authorList>
            <person name="Whitman W.B."/>
            <person name="Woyke T."/>
            <person name="Klenk H.P."/>
            <person name="Zhou Y."/>
            <person name="Lilburn T.G."/>
            <person name="Beck B.J."/>
            <person name="De Vos P."/>
            <person name="Vandamme P."/>
            <person name="Eisen J.A."/>
            <person name="Garrity G."/>
            <person name="Hugenholtz P."/>
            <person name="Kyrpides N.C."/>
        </authorList>
    </citation>
    <scope>NUCLEOTIDE SEQUENCE [LARGE SCALE GENOMIC DNA]</scope>
    <source>
        <strain evidence="3 4">VKM Ac-2538</strain>
    </source>
</reference>
<organism evidence="3 4">
    <name type="scientific">Kribbella orskensis</name>
    <dbReference type="NCBI Taxonomy" id="2512216"/>
    <lineage>
        <taxon>Bacteria</taxon>
        <taxon>Bacillati</taxon>
        <taxon>Actinomycetota</taxon>
        <taxon>Actinomycetes</taxon>
        <taxon>Propionibacteriales</taxon>
        <taxon>Kribbellaceae</taxon>
        <taxon>Kribbella</taxon>
    </lineage>
</organism>